<evidence type="ECO:0000313" key="2">
    <source>
        <dbReference type="EMBL" id="CAG6396931.1"/>
    </source>
</evidence>
<organism evidence="2 3">
    <name type="scientific">Actinacidiphila cocklensis</name>
    <dbReference type="NCBI Taxonomy" id="887465"/>
    <lineage>
        <taxon>Bacteria</taxon>
        <taxon>Bacillati</taxon>
        <taxon>Actinomycetota</taxon>
        <taxon>Actinomycetes</taxon>
        <taxon>Kitasatosporales</taxon>
        <taxon>Streptomycetaceae</taxon>
        <taxon>Actinacidiphila</taxon>
    </lineage>
</organism>
<name>A0A9W4EA52_9ACTN</name>
<evidence type="ECO:0000256" key="1">
    <source>
        <dbReference type="SAM" id="MobiDB-lite"/>
    </source>
</evidence>
<dbReference type="Proteomes" id="UP001152519">
    <property type="component" value="Unassembled WGS sequence"/>
</dbReference>
<accession>A0A9W4EA52</accession>
<dbReference type="AlphaFoldDB" id="A0A9W4EA52"/>
<gene>
    <name evidence="2" type="ORF">SCOCK_490044</name>
</gene>
<comment type="caution">
    <text evidence="2">The sequence shown here is derived from an EMBL/GenBank/DDBJ whole genome shotgun (WGS) entry which is preliminary data.</text>
</comment>
<feature type="region of interest" description="Disordered" evidence="1">
    <location>
        <begin position="58"/>
        <end position="87"/>
    </location>
</feature>
<keyword evidence="3" id="KW-1185">Reference proteome</keyword>
<sequence>MDAGHPASAALAFADRFPSWRGAAPEALAAFGTATASLWREITEQDGTAWKRAMAEHATATRPWGTGNRTQLRHPGIRDAVGPVPDA</sequence>
<dbReference type="RefSeq" id="WP_251496116.1">
    <property type="nucleotide sequence ID" value="NZ_CAJSLV010000080.1"/>
</dbReference>
<protein>
    <submittedName>
        <fullName evidence="2">Uncharacterized protein</fullName>
    </submittedName>
</protein>
<reference evidence="2" key="1">
    <citation type="submission" date="2021-05" db="EMBL/GenBank/DDBJ databases">
        <authorList>
            <person name="Arsene-Ploetze F."/>
        </authorList>
    </citation>
    <scope>NUCLEOTIDE SEQUENCE</scope>
    <source>
        <strain evidence="2">DSM 42138</strain>
    </source>
</reference>
<dbReference type="EMBL" id="CAJSLV010000080">
    <property type="protein sequence ID" value="CAG6396931.1"/>
    <property type="molecule type" value="Genomic_DNA"/>
</dbReference>
<evidence type="ECO:0000313" key="3">
    <source>
        <dbReference type="Proteomes" id="UP001152519"/>
    </source>
</evidence>
<proteinExistence type="predicted"/>